<gene>
    <name evidence="5" type="ORF">C8D86_11085</name>
</gene>
<dbReference type="Pfam" id="PF12796">
    <property type="entry name" value="Ank_2"/>
    <property type="match status" value="3"/>
</dbReference>
<dbReference type="SMART" id="SM00248">
    <property type="entry name" value="ANK"/>
    <property type="match status" value="16"/>
</dbReference>
<dbReference type="RefSeq" id="WP_114834370.1">
    <property type="nucleotide sequence ID" value="NZ_LR699115.1"/>
</dbReference>
<feature type="repeat" description="ANK" evidence="3">
    <location>
        <begin position="696"/>
        <end position="729"/>
    </location>
</feature>
<feature type="repeat" description="ANK" evidence="3">
    <location>
        <begin position="1065"/>
        <end position="1088"/>
    </location>
</feature>
<dbReference type="InterPro" id="IPR036770">
    <property type="entry name" value="Ankyrin_rpt-contain_sf"/>
</dbReference>
<evidence type="ECO:0000256" key="1">
    <source>
        <dbReference type="ARBA" id="ARBA00022737"/>
    </source>
</evidence>
<feature type="repeat" description="ANK" evidence="3">
    <location>
        <begin position="631"/>
        <end position="663"/>
    </location>
</feature>
<protein>
    <submittedName>
        <fullName evidence="5">Ankyrin repeat protein</fullName>
    </submittedName>
</protein>
<keyword evidence="4" id="KW-0175">Coiled coil</keyword>
<feature type="coiled-coil region" evidence="4">
    <location>
        <begin position="546"/>
        <end position="600"/>
    </location>
</feature>
<comment type="caution">
    <text evidence="5">The sequence shown here is derived from an EMBL/GenBank/DDBJ whole genome shotgun (WGS) entry which is preliminary data.</text>
</comment>
<dbReference type="InterPro" id="IPR002110">
    <property type="entry name" value="Ankyrin_rpt"/>
</dbReference>
<keyword evidence="1" id="KW-0677">Repeat</keyword>
<sequence>MDSRIEMPDVRQREIFGKLILFLKKYPNNRDTNAEQYHHLLHWMEHKGYCDGSAGIWLFVNWANENARNGKNKHDLAWFKKTRQEIVSWDGSNNLSVEQQNEFDAYLSFAEYIQNIRRYSSEAHGDFHKILFDQPAGPELNYALGGMFTLAELEDRFEKMFQAGMFENQMTLLSSHHHDTALFSIKGKYYYFDANSPTGAVEIANGTELARCYFNMNRLEKEASCPVGMRIIGFTPPKKIIKQTDLIKDTRIITNKIPNLTYGSGVYEKTALDMAVWVGDEASVDFYLQSGADVNFSTAQNSTPFRKAIYQNRKRIIERLLETDKVNLKPEYFYLAAQHRATEILAMLLKYEGKKEVNYSVLLEAAITNDDEETIQLLLAYGADPFSKAVAKKPLIQLAVELGYVNALELLLISSSKKMSPAELTRRLNQFDLLELAVRKGHPLSTQLLLRYGADANRRIAWQEKSLLQFALEQGDATTANVLLNEEKININQLDKNGKTVLNAAYEGFTVLKERLEYQEQALMQLEFTIKKEGLISQQKEKKCVIKCLKEECHELEKLIQRLDRHEQFDVVPAFYFAIKNGLVKQMEQLLENHDELRLDKGALIVATSAGSVGIIERLYTLGFDLNGYVSKKTPLLVAVDMQNIEAVEKLLKLGADPNFINQDTLFTPLYMAVRNVDMVRLLLNYGANPNKGTLSGTTPLAAAIKIGQLDVAEVLIADGKADINAVDNSNLAPLHIAVQSRSLSSVNFLLKHHANIHMRNGDKKSALQLAAENGWDDITRCLIVHLAQLNQSTIWHIIAENNLITLLKPAQYEYGYFINETDRGNGETVLHVAVRQKNIKMIELLLANGALPDRMANNGKTPIDLAFESEDTELAFILLRGSLNPIRMLCEKILKEGKQCTLSNSLLSRFITDSNNNECLLNKAELKIDFAELQALAIKAKKFEIAAVLIKHEMAIFDYPAPTILHLCVARDYPVQLFDLLLHESPELLMQSNQNGLTPLQQAVKCKKFEKAAYLISYYGLELENDIPQNNEIKLLYFACETGDKVLLSLLLDMGININIVSKSGLSPLAAACKNGHDEIVDMLLDNKRGNGPALVYGEAEDRSHYSHLKQLARDKPYLLDRIRIRGYLEKRTGRGKYTGYGWVLGRTETQKTGAAREVEVMIKSRSCNETLFKTRSADLTKGKLGKKIDKLLCVKRS</sequence>
<feature type="repeat" description="ANK" evidence="3">
    <location>
        <begin position="730"/>
        <end position="762"/>
    </location>
</feature>
<dbReference type="PANTHER" id="PTHR24198">
    <property type="entry name" value="ANKYRIN REPEAT AND PROTEIN KINASE DOMAIN-CONTAINING PROTEIN"/>
    <property type="match status" value="1"/>
</dbReference>
<dbReference type="PROSITE" id="PS50297">
    <property type="entry name" value="ANK_REP_REGION"/>
    <property type="match status" value="5"/>
</dbReference>
<name>A0A370GJE6_9COXI</name>
<reference evidence="5 6" key="1">
    <citation type="submission" date="2018-07" db="EMBL/GenBank/DDBJ databases">
        <title>Genomic Encyclopedia of Type Strains, Phase IV (KMG-IV): sequencing the most valuable type-strain genomes for metagenomic binning, comparative biology and taxonomic classification.</title>
        <authorList>
            <person name="Goeker M."/>
        </authorList>
    </citation>
    <scope>NUCLEOTIDE SEQUENCE [LARGE SCALE GENOMIC DNA]</scope>
    <source>
        <strain evidence="5 6">DSM 16500</strain>
    </source>
</reference>
<dbReference type="OrthoDB" id="5650534at2"/>
<feature type="repeat" description="ANK" evidence="3">
    <location>
        <begin position="826"/>
        <end position="858"/>
    </location>
</feature>
<evidence type="ECO:0000313" key="5">
    <source>
        <dbReference type="EMBL" id="RDI43815.1"/>
    </source>
</evidence>
<accession>A0A370GJE6</accession>
<feature type="repeat" description="ANK" evidence="3">
    <location>
        <begin position="267"/>
        <end position="299"/>
    </location>
</feature>
<evidence type="ECO:0000256" key="4">
    <source>
        <dbReference type="SAM" id="Coils"/>
    </source>
</evidence>
<dbReference type="AlphaFoldDB" id="A0A370GJE6"/>
<dbReference type="Proteomes" id="UP000254720">
    <property type="component" value="Unassembled WGS sequence"/>
</dbReference>
<evidence type="ECO:0000256" key="2">
    <source>
        <dbReference type="ARBA" id="ARBA00023043"/>
    </source>
</evidence>
<dbReference type="SUPFAM" id="SSF48403">
    <property type="entry name" value="Ankyrin repeat"/>
    <property type="match status" value="3"/>
</dbReference>
<evidence type="ECO:0000313" key="6">
    <source>
        <dbReference type="Proteomes" id="UP000254720"/>
    </source>
</evidence>
<dbReference type="EMBL" id="QQAX01000010">
    <property type="protein sequence ID" value="RDI43815.1"/>
    <property type="molecule type" value="Genomic_DNA"/>
</dbReference>
<dbReference type="PROSITE" id="PS50088">
    <property type="entry name" value="ANK_REPEAT"/>
    <property type="match status" value="6"/>
</dbReference>
<proteinExistence type="predicted"/>
<keyword evidence="6" id="KW-1185">Reference proteome</keyword>
<dbReference type="PANTHER" id="PTHR24198:SF165">
    <property type="entry name" value="ANKYRIN REPEAT-CONTAINING PROTEIN-RELATED"/>
    <property type="match status" value="1"/>
</dbReference>
<dbReference type="Pfam" id="PF00023">
    <property type="entry name" value="Ank"/>
    <property type="match status" value="1"/>
</dbReference>
<organism evidence="5 6">
    <name type="scientific">Aquicella lusitana</name>
    <dbReference type="NCBI Taxonomy" id="254246"/>
    <lineage>
        <taxon>Bacteria</taxon>
        <taxon>Pseudomonadati</taxon>
        <taxon>Pseudomonadota</taxon>
        <taxon>Gammaproteobacteria</taxon>
        <taxon>Legionellales</taxon>
        <taxon>Coxiellaceae</taxon>
        <taxon>Aquicella</taxon>
    </lineage>
</organism>
<dbReference type="Gene3D" id="1.25.40.20">
    <property type="entry name" value="Ankyrin repeat-containing domain"/>
    <property type="match status" value="4"/>
</dbReference>
<evidence type="ECO:0000256" key="3">
    <source>
        <dbReference type="PROSITE-ProRule" id="PRU00023"/>
    </source>
</evidence>
<keyword evidence="2 3" id="KW-0040">ANK repeat</keyword>